<dbReference type="Pfam" id="PF07661">
    <property type="entry name" value="MORN_2"/>
    <property type="match status" value="1"/>
</dbReference>
<accession>A0A081TL18</accession>
<evidence type="ECO:0008006" key="2">
    <source>
        <dbReference type="Google" id="ProtNLM"/>
    </source>
</evidence>
<reference evidence="1" key="2">
    <citation type="submission" date="2014-07" db="EMBL/GenBank/DDBJ databases">
        <title>Genetics and epidemiology of antimicrobial resistance in B. fragilis group.</title>
        <authorList>
            <person name="Sydenham T.V."/>
            <person name="Hasman H."/>
            <person name="Kemp M."/>
            <person name="Justesen U.S."/>
        </authorList>
    </citation>
    <scope>NUCLEOTIDE SEQUENCE [LARGE SCALE GENOMIC DNA]</scope>
    <source>
        <strain evidence="1">DCMOUH0018B</strain>
    </source>
</reference>
<reference evidence="1" key="1">
    <citation type="book" date="2014" name="THE 24TH EUROPEAN CONGRESS OF CLINICAL MICROBIOLOGY AND INFECTIOUS DISEASES" publisher="ECCMID 2014" city="Barcelona, Spain">
        <title>Identification of resistance genes in three multidrug-resistant Bacteroides fragilis isolates by whole genome sequencing.</title>
        <editorList>
            <person name="Unknown"/>
            <person name="A."/>
        </editorList>
        <authorList>
            <person name="Sydenham T.V."/>
            <person name="Hasman H."/>
            <person name="Wang M."/>
            <person name="Soki J."/>
            <person name="Nagy E."/>
            <person name="Justesen U.S."/>
        </authorList>
    </citation>
    <scope>NUCLEOTIDE SEQUENCE</scope>
    <source>
        <strain evidence="1">DCMOUH0018B</strain>
    </source>
</reference>
<sequence>MKKLLLLVLCGLFCVVDVMPQKTIGFESLVIEKSGAVNIYWEKNKKNSKSKTLDGNYRILFKTYHMTGKFTKGFPIDTLRAYTNTPDGMETAEDGILLLEYVYDKAGHQHGMQRLFYKDNEQIKSEHPYVHGILEGTAREWHPNGNLKSCVEMNNGKINGISFGWDEEGNPLSEWHYTDGERDGVCRMWIYTDDGETFVNEEHYKNGLQADSTCYYRINPDASKTLRCRTTYAGKGSAVKFESFDGDTYSVREMEDGKDRLWTQYILGRLSAREEYKDGKPHGESIIYYPGTDKRWKISMFDQGELLWQKEYSIDGKLIDSKGLEQTQEKTQ</sequence>
<dbReference type="Gene3D" id="2.20.110.10">
    <property type="entry name" value="Histone H3 K4-specific methyltransferase SET7/9 N-terminal domain"/>
    <property type="match status" value="2"/>
</dbReference>
<dbReference type="EMBL" id="JMZZ02000152">
    <property type="protein sequence ID" value="KFX74296.1"/>
    <property type="molecule type" value="Genomic_DNA"/>
</dbReference>
<dbReference type="GeneID" id="99672774"/>
<protein>
    <recommendedName>
        <fullName evidence="2">Toxin-antitoxin system YwqK family antitoxin</fullName>
    </recommendedName>
</protein>
<dbReference type="RefSeq" id="WP_032541220.1">
    <property type="nucleotide sequence ID" value="NZ_CAEUHN010000001.1"/>
</dbReference>
<gene>
    <name evidence="1" type="ORF">EE52_0213510</name>
</gene>
<proteinExistence type="predicted"/>
<dbReference type="SUPFAM" id="SSF82185">
    <property type="entry name" value="Histone H3 K4-specific methyltransferase SET7/9 N-terminal domain"/>
    <property type="match status" value="1"/>
</dbReference>
<name>A0A081TL18_BACFG</name>
<evidence type="ECO:0000313" key="1">
    <source>
        <dbReference type="EMBL" id="KFX74296.1"/>
    </source>
</evidence>
<dbReference type="PATRIC" id="fig|817.53.peg.2796"/>
<organism evidence="1">
    <name type="scientific">Bacteroides fragilis</name>
    <dbReference type="NCBI Taxonomy" id="817"/>
    <lineage>
        <taxon>Bacteria</taxon>
        <taxon>Pseudomonadati</taxon>
        <taxon>Bacteroidota</taxon>
        <taxon>Bacteroidia</taxon>
        <taxon>Bacteroidales</taxon>
        <taxon>Bacteroidaceae</taxon>
        <taxon>Bacteroides</taxon>
    </lineage>
</organism>
<dbReference type="AlphaFoldDB" id="A0A081TL18"/>
<comment type="caution">
    <text evidence="1">The sequence shown here is derived from an EMBL/GenBank/DDBJ whole genome shotgun (WGS) entry which is preliminary data.</text>
</comment>
<dbReference type="InterPro" id="IPR011652">
    <property type="entry name" value="MORN_2"/>
</dbReference>